<keyword evidence="4 7" id="KW-0560">Oxidoreductase</keyword>
<dbReference type="EMBL" id="JBHSJB010000018">
    <property type="protein sequence ID" value="MFC5056287.1"/>
    <property type="molecule type" value="Genomic_DNA"/>
</dbReference>
<dbReference type="PANTHER" id="PTHR24291:SF50">
    <property type="entry name" value="BIFUNCTIONAL ALBAFLAVENONE MONOOXYGENASE_TERPENE SYNTHASE"/>
    <property type="match status" value="1"/>
</dbReference>
<accession>A0ABV9Y3K0</accession>
<evidence type="ECO:0000256" key="2">
    <source>
        <dbReference type="ARBA" id="ARBA00022617"/>
    </source>
</evidence>
<dbReference type="PANTHER" id="PTHR24291">
    <property type="entry name" value="CYTOCHROME P450 FAMILY 4"/>
    <property type="match status" value="1"/>
</dbReference>
<dbReference type="SUPFAM" id="SSF48264">
    <property type="entry name" value="Cytochrome P450"/>
    <property type="match status" value="1"/>
</dbReference>
<reference evidence="9" key="1">
    <citation type="journal article" date="2019" name="Int. J. Syst. Evol. Microbiol.">
        <title>The Global Catalogue of Microorganisms (GCM) 10K type strain sequencing project: providing services to taxonomists for standard genome sequencing and annotation.</title>
        <authorList>
            <consortium name="The Broad Institute Genomics Platform"/>
            <consortium name="The Broad Institute Genome Sequencing Center for Infectious Disease"/>
            <person name="Wu L."/>
            <person name="Ma J."/>
        </authorList>
    </citation>
    <scope>NUCLEOTIDE SEQUENCE [LARGE SCALE GENOMIC DNA]</scope>
    <source>
        <strain evidence="9">KCTC 12848</strain>
    </source>
</reference>
<keyword evidence="3 7" id="KW-0479">Metal-binding</keyword>
<proteinExistence type="inferred from homology"/>
<name>A0ABV9Y3K0_9PSEU</name>
<dbReference type="Proteomes" id="UP001595833">
    <property type="component" value="Unassembled WGS sequence"/>
</dbReference>
<dbReference type="InterPro" id="IPR002403">
    <property type="entry name" value="Cyt_P450_E_grp-IV"/>
</dbReference>
<keyword evidence="6 7" id="KW-0503">Monooxygenase</keyword>
<evidence type="ECO:0000256" key="3">
    <source>
        <dbReference type="ARBA" id="ARBA00022723"/>
    </source>
</evidence>
<evidence type="ECO:0000256" key="5">
    <source>
        <dbReference type="ARBA" id="ARBA00023004"/>
    </source>
</evidence>
<protein>
    <submittedName>
        <fullName evidence="8">Cytochrome P450</fullName>
    </submittedName>
</protein>
<evidence type="ECO:0000256" key="1">
    <source>
        <dbReference type="ARBA" id="ARBA00010617"/>
    </source>
</evidence>
<evidence type="ECO:0000313" key="9">
    <source>
        <dbReference type="Proteomes" id="UP001595833"/>
    </source>
</evidence>
<dbReference type="InterPro" id="IPR036396">
    <property type="entry name" value="Cyt_P450_sf"/>
</dbReference>
<dbReference type="InterPro" id="IPR017972">
    <property type="entry name" value="Cyt_P450_CS"/>
</dbReference>
<comment type="similarity">
    <text evidence="1 7">Belongs to the cytochrome P450 family.</text>
</comment>
<dbReference type="InterPro" id="IPR001128">
    <property type="entry name" value="Cyt_P450"/>
</dbReference>
<keyword evidence="9" id="KW-1185">Reference proteome</keyword>
<dbReference type="InterPro" id="IPR050196">
    <property type="entry name" value="Cytochrome_P450_Monoox"/>
</dbReference>
<evidence type="ECO:0000256" key="7">
    <source>
        <dbReference type="RuleBase" id="RU000461"/>
    </source>
</evidence>
<dbReference type="PROSITE" id="PS00086">
    <property type="entry name" value="CYTOCHROME_P450"/>
    <property type="match status" value="1"/>
</dbReference>
<keyword evidence="2 7" id="KW-0349">Heme</keyword>
<evidence type="ECO:0000256" key="6">
    <source>
        <dbReference type="ARBA" id="ARBA00023033"/>
    </source>
</evidence>
<sequence length="474" mass="51986">MSTDERDRTAGPALGHRVRRVREAVALPGPFPAAPAGSGLATVPGDAGSPLVGHTFSATRDPVAWGRGRLAEHGPISWSCGFGRRIVSVVGPEAAEAVLVNRERVFAARPGWEHFLGPFFRGGLLTLDGDEHVRQRRVVQQAFTADRLRGYLDRMNRVIEAGLDGWRPADPFPVVPAVKRLTLGLAADVFLGAGLGRESEVVRAAFADMTGAVTSLVRVGLPGTRWARGLAGRRVLERFCAQRLPAKRAGADPDLFGMLCHARADDGLRFDDTEVVDHVIGLLLAAHDTTTSALSSMVHRLARHPEWQDRARAESRALGRGFVEWGDLGRLTALDLVEKESLRLVTPIPVFPRQTARDTGLLGRHLPAGTLVTVTPQVNHHLPELWPDPERFDPERFAAHRREDRVHRYAWTPFGGGVHKCAGAQFADVHIKALLHQVLLRFRIAVAPDYETRFDFSALPVPRDGLPVRLERIG</sequence>
<dbReference type="RefSeq" id="WP_344040665.1">
    <property type="nucleotide sequence ID" value="NZ_BAAAKE010000024.1"/>
</dbReference>
<dbReference type="Pfam" id="PF00067">
    <property type="entry name" value="p450"/>
    <property type="match status" value="2"/>
</dbReference>
<gene>
    <name evidence="8" type="ORF">ACFPFM_21320</name>
</gene>
<evidence type="ECO:0000313" key="8">
    <source>
        <dbReference type="EMBL" id="MFC5056287.1"/>
    </source>
</evidence>
<keyword evidence="5 7" id="KW-0408">Iron</keyword>
<dbReference type="PRINTS" id="PR00465">
    <property type="entry name" value="EP450IV"/>
</dbReference>
<comment type="caution">
    <text evidence="8">The sequence shown here is derived from an EMBL/GenBank/DDBJ whole genome shotgun (WGS) entry which is preliminary data.</text>
</comment>
<evidence type="ECO:0000256" key="4">
    <source>
        <dbReference type="ARBA" id="ARBA00023002"/>
    </source>
</evidence>
<dbReference type="Gene3D" id="1.10.630.10">
    <property type="entry name" value="Cytochrome P450"/>
    <property type="match status" value="1"/>
</dbReference>
<organism evidence="8 9">
    <name type="scientific">Saccharothrix xinjiangensis</name>
    <dbReference type="NCBI Taxonomy" id="204798"/>
    <lineage>
        <taxon>Bacteria</taxon>
        <taxon>Bacillati</taxon>
        <taxon>Actinomycetota</taxon>
        <taxon>Actinomycetes</taxon>
        <taxon>Pseudonocardiales</taxon>
        <taxon>Pseudonocardiaceae</taxon>
        <taxon>Saccharothrix</taxon>
    </lineage>
</organism>